<dbReference type="GO" id="GO:0004523">
    <property type="term" value="F:RNA-DNA hybrid ribonuclease activity"/>
    <property type="evidence" value="ECO:0007669"/>
    <property type="project" value="UniProtKB-EC"/>
</dbReference>
<protein>
    <recommendedName>
        <fullName evidence="3">ribonuclease H</fullName>
        <ecNumber evidence="3">3.1.26.4</ecNumber>
    </recommendedName>
</protein>
<feature type="compositionally biased region" description="Basic and acidic residues" evidence="8">
    <location>
        <begin position="12"/>
        <end position="21"/>
    </location>
</feature>
<dbReference type="GO" id="GO:0046872">
    <property type="term" value="F:metal ion binding"/>
    <property type="evidence" value="ECO:0007669"/>
    <property type="project" value="UniProtKB-KW"/>
</dbReference>
<dbReference type="InterPro" id="IPR002156">
    <property type="entry name" value="RNaseH_domain"/>
</dbReference>
<evidence type="ECO:0000256" key="6">
    <source>
        <dbReference type="ARBA" id="ARBA00022759"/>
    </source>
</evidence>
<proteinExistence type="inferred from homology"/>
<dbReference type="PANTHER" id="PTHR10642:SF26">
    <property type="entry name" value="RIBONUCLEASE H1"/>
    <property type="match status" value="1"/>
</dbReference>
<keyword evidence="4" id="KW-0540">Nuclease</keyword>
<evidence type="ECO:0000256" key="8">
    <source>
        <dbReference type="SAM" id="MobiDB-lite"/>
    </source>
</evidence>
<dbReference type="Gene3D" id="3.30.420.10">
    <property type="entry name" value="Ribonuclease H-like superfamily/Ribonuclease H"/>
    <property type="match status" value="1"/>
</dbReference>
<evidence type="ECO:0000256" key="4">
    <source>
        <dbReference type="ARBA" id="ARBA00022722"/>
    </source>
</evidence>
<dbReference type="SUPFAM" id="SSF53098">
    <property type="entry name" value="Ribonuclease H-like"/>
    <property type="match status" value="1"/>
</dbReference>
<comment type="caution">
    <text evidence="10">The sequence shown here is derived from an EMBL/GenBank/DDBJ whole genome shotgun (WGS) entry which is preliminary data.</text>
</comment>
<dbReference type="InterPro" id="IPR050092">
    <property type="entry name" value="RNase_H"/>
</dbReference>
<dbReference type="GeneID" id="89938234"/>
<gene>
    <name evidence="10" type="ORF">N656DRAFT_773685</name>
</gene>
<organism evidence="10 11">
    <name type="scientific">Canariomyces notabilis</name>
    <dbReference type="NCBI Taxonomy" id="2074819"/>
    <lineage>
        <taxon>Eukaryota</taxon>
        <taxon>Fungi</taxon>
        <taxon>Dikarya</taxon>
        <taxon>Ascomycota</taxon>
        <taxon>Pezizomycotina</taxon>
        <taxon>Sordariomycetes</taxon>
        <taxon>Sordariomycetidae</taxon>
        <taxon>Sordariales</taxon>
        <taxon>Chaetomiaceae</taxon>
        <taxon>Canariomyces</taxon>
    </lineage>
</organism>
<dbReference type="EC" id="3.1.26.4" evidence="3"/>
<dbReference type="EMBL" id="MU853332">
    <property type="protein sequence ID" value="KAK4117535.1"/>
    <property type="molecule type" value="Genomic_DNA"/>
</dbReference>
<feature type="region of interest" description="Disordered" evidence="8">
    <location>
        <begin position="1"/>
        <end position="21"/>
    </location>
</feature>
<evidence type="ECO:0000259" key="9">
    <source>
        <dbReference type="PROSITE" id="PS50879"/>
    </source>
</evidence>
<evidence type="ECO:0000313" key="11">
    <source>
        <dbReference type="Proteomes" id="UP001302812"/>
    </source>
</evidence>
<dbReference type="GO" id="GO:0003676">
    <property type="term" value="F:nucleic acid binding"/>
    <property type="evidence" value="ECO:0007669"/>
    <property type="project" value="InterPro"/>
</dbReference>
<dbReference type="Pfam" id="PF00075">
    <property type="entry name" value="RNase_H"/>
    <property type="match status" value="1"/>
</dbReference>
<dbReference type="InterPro" id="IPR036397">
    <property type="entry name" value="RNaseH_sf"/>
</dbReference>
<dbReference type="CDD" id="cd13934">
    <property type="entry name" value="RNase_H_Dikarya_like"/>
    <property type="match status" value="1"/>
</dbReference>
<evidence type="ECO:0000256" key="1">
    <source>
        <dbReference type="ARBA" id="ARBA00000077"/>
    </source>
</evidence>
<dbReference type="PROSITE" id="PS50879">
    <property type="entry name" value="RNASE_H_1"/>
    <property type="match status" value="1"/>
</dbReference>
<evidence type="ECO:0000256" key="2">
    <source>
        <dbReference type="ARBA" id="ARBA00005300"/>
    </source>
</evidence>
<dbReference type="PANTHER" id="PTHR10642">
    <property type="entry name" value="RIBONUCLEASE H1"/>
    <property type="match status" value="1"/>
</dbReference>
<feature type="domain" description="RNase H type-1" evidence="9">
    <location>
        <begin position="136"/>
        <end position="293"/>
    </location>
</feature>
<keyword evidence="7" id="KW-0378">Hydrolase</keyword>
<evidence type="ECO:0000256" key="7">
    <source>
        <dbReference type="ARBA" id="ARBA00022801"/>
    </source>
</evidence>
<comment type="similarity">
    <text evidence="2">Belongs to the RNase H family.</text>
</comment>
<evidence type="ECO:0000256" key="5">
    <source>
        <dbReference type="ARBA" id="ARBA00022723"/>
    </source>
</evidence>
<sequence>MPHPSSIMMLHYDSESEDKPRRVLDTDGDFTVPDMKPSITFKLHEFRPMVQDKNGNMIPSTGIMAIRPVPSPAVVQRVQAAMGNGTNGVWAGTVFTPVPGASPASMFAPRYINTGSPRRNVQRYVLRRRYVPHIGGLKTMLIYTDGACLANGAADARAGWAFIFKPGSAGAVSGVLEQKGPDGELHRATSNRAELRAVIATLEFRQWWGEGFQRIVIATDSECVAYGVTAWLKTWAARGWRTSGGSRVQNQDLWERLSERMGSFVEGGCEVSFWRVPRAWNAEADQAAKVAAEDGGINVEYAIQEGFMI</sequence>
<comment type="catalytic activity">
    <reaction evidence="1">
        <text>Endonucleolytic cleavage to 5'-phosphomonoester.</text>
        <dbReference type="EC" id="3.1.26.4"/>
    </reaction>
</comment>
<dbReference type="InterPro" id="IPR012337">
    <property type="entry name" value="RNaseH-like_sf"/>
</dbReference>
<dbReference type="AlphaFoldDB" id="A0AAN6TP24"/>
<reference evidence="10" key="1">
    <citation type="journal article" date="2023" name="Mol. Phylogenet. Evol.">
        <title>Genome-scale phylogeny and comparative genomics of the fungal order Sordariales.</title>
        <authorList>
            <person name="Hensen N."/>
            <person name="Bonometti L."/>
            <person name="Westerberg I."/>
            <person name="Brannstrom I.O."/>
            <person name="Guillou S."/>
            <person name="Cros-Aarteil S."/>
            <person name="Calhoun S."/>
            <person name="Haridas S."/>
            <person name="Kuo A."/>
            <person name="Mondo S."/>
            <person name="Pangilinan J."/>
            <person name="Riley R."/>
            <person name="LaButti K."/>
            <person name="Andreopoulos B."/>
            <person name="Lipzen A."/>
            <person name="Chen C."/>
            <person name="Yan M."/>
            <person name="Daum C."/>
            <person name="Ng V."/>
            <person name="Clum A."/>
            <person name="Steindorff A."/>
            <person name="Ohm R.A."/>
            <person name="Martin F."/>
            <person name="Silar P."/>
            <person name="Natvig D.O."/>
            <person name="Lalanne C."/>
            <person name="Gautier V."/>
            <person name="Ament-Velasquez S.L."/>
            <person name="Kruys A."/>
            <person name="Hutchinson M.I."/>
            <person name="Powell A.J."/>
            <person name="Barry K."/>
            <person name="Miller A.N."/>
            <person name="Grigoriev I.V."/>
            <person name="Debuchy R."/>
            <person name="Gladieux P."/>
            <person name="Hiltunen Thoren M."/>
            <person name="Johannesson H."/>
        </authorList>
    </citation>
    <scope>NUCLEOTIDE SEQUENCE</scope>
    <source>
        <strain evidence="10">CBS 508.74</strain>
    </source>
</reference>
<reference evidence="10" key="2">
    <citation type="submission" date="2023-05" db="EMBL/GenBank/DDBJ databases">
        <authorList>
            <consortium name="Lawrence Berkeley National Laboratory"/>
            <person name="Steindorff A."/>
            <person name="Hensen N."/>
            <person name="Bonometti L."/>
            <person name="Westerberg I."/>
            <person name="Brannstrom I.O."/>
            <person name="Guillou S."/>
            <person name="Cros-Aarteil S."/>
            <person name="Calhoun S."/>
            <person name="Haridas S."/>
            <person name="Kuo A."/>
            <person name="Mondo S."/>
            <person name="Pangilinan J."/>
            <person name="Riley R."/>
            <person name="Labutti K."/>
            <person name="Andreopoulos B."/>
            <person name="Lipzen A."/>
            <person name="Chen C."/>
            <person name="Yanf M."/>
            <person name="Daum C."/>
            <person name="Ng V."/>
            <person name="Clum A."/>
            <person name="Ohm R."/>
            <person name="Martin F."/>
            <person name="Silar P."/>
            <person name="Natvig D."/>
            <person name="Lalanne C."/>
            <person name="Gautier V."/>
            <person name="Ament-Velasquez S.L."/>
            <person name="Kruys A."/>
            <person name="Hutchinson M.I."/>
            <person name="Powell A.J."/>
            <person name="Barry K."/>
            <person name="Miller A.N."/>
            <person name="Grigoriev I.V."/>
            <person name="Debuchy R."/>
            <person name="Gladieux P."/>
            <person name="Thoren M.H."/>
            <person name="Johannesson H."/>
        </authorList>
    </citation>
    <scope>NUCLEOTIDE SEQUENCE</scope>
    <source>
        <strain evidence="10">CBS 508.74</strain>
    </source>
</reference>
<keyword evidence="5" id="KW-0479">Metal-binding</keyword>
<dbReference type="RefSeq" id="XP_064675105.1">
    <property type="nucleotide sequence ID" value="XM_064814109.1"/>
</dbReference>
<accession>A0AAN6TP24</accession>
<evidence type="ECO:0000313" key="10">
    <source>
        <dbReference type="EMBL" id="KAK4117535.1"/>
    </source>
</evidence>
<name>A0AAN6TP24_9PEZI</name>
<evidence type="ECO:0000256" key="3">
    <source>
        <dbReference type="ARBA" id="ARBA00012180"/>
    </source>
</evidence>
<keyword evidence="11" id="KW-1185">Reference proteome</keyword>
<keyword evidence="6" id="KW-0255">Endonuclease</keyword>
<dbReference type="GO" id="GO:0043137">
    <property type="term" value="P:DNA replication, removal of RNA primer"/>
    <property type="evidence" value="ECO:0007669"/>
    <property type="project" value="TreeGrafter"/>
</dbReference>
<dbReference type="Proteomes" id="UP001302812">
    <property type="component" value="Unassembled WGS sequence"/>
</dbReference>